<keyword evidence="1" id="KW-0732">Signal</keyword>
<evidence type="ECO:0000313" key="3">
    <source>
        <dbReference type="Proteomes" id="UP000192330"/>
    </source>
</evidence>
<dbReference type="InterPro" id="IPR036514">
    <property type="entry name" value="SGNH_hydro_sf"/>
</dbReference>
<organism evidence="2 3">
    <name type="scientific">Primorskyibacter flagellatus</name>
    <dbReference type="NCBI Taxonomy" id="1387277"/>
    <lineage>
        <taxon>Bacteria</taxon>
        <taxon>Pseudomonadati</taxon>
        <taxon>Pseudomonadota</taxon>
        <taxon>Alphaproteobacteria</taxon>
        <taxon>Rhodobacterales</taxon>
        <taxon>Roseobacteraceae</taxon>
        <taxon>Primorskyibacter</taxon>
    </lineage>
</organism>
<feature type="signal peptide" evidence="1">
    <location>
        <begin position="1"/>
        <end position="24"/>
    </location>
</feature>
<accession>A0A1W2E0C6</accession>
<dbReference type="PROSITE" id="PS51257">
    <property type="entry name" value="PROKAR_LIPOPROTEIN"/>
    <property type="match status" value="1"/>
</dbReference>
<dbReference type="STRING" id="1387277.SAMN06295998_12037"/>
<dbReference type="EMBL" id="FWYD01000020">
    <property type="protein sequence ID" value="SMD03214.1"/>
    <property type="molecule type" value="Genomic_DNA"/>
</dbReference>
<dbReference type="AlphaFoldDB" id="A0A1W2E0C6"/>
<sequence>MLHRFKRKSTAFLLLLLSACGLTSRCEGPPEPIDKAAFDALYEKPLVPPEAPLRVYHLGHSLVGKDMPVMLAQLAEDGHSFNSQLGWGANLREHWEPDIPVKGFEQENAHAQFRDPHEALASGEYDVVVLTETVEIRDSIKYQDSQEYLRKWAKAAWDGNPEARVYLYETWHQLDDEEGWLARLDRDLGLYWEGEILRRTLAHDDVTRPIYVIPGGQVMAAFVRQFEAAGGIGPIQSRKDLFGDQIHFNDYGAYLMALTHYAVLYGRSPEGLAHALDKTSGTPAADPGPEAARAMQETVWRVVTAYSPSGVSQK</sequence>
<dbReference type="OrthoDB" id="8883291at2"/>
<dbReference type="GO" id="GO:0016788">
    <property type="term" value="F:hydrolase activity, acting on ester bonds"/>
    <property type="evidence" value="ECO:0007669"/>
    <property type="project" value="UniProtKB-ARBA"/>
</dbReference>
<dbReference type="RefSeq" id="WP_084354167.1">
    <property type="nucleotide sequence ID" value="NZ_FWYD01000020.1"/>
</dbReference>
<gene>
    <name evidence="2" type="ORF">SAMN06295998_12037</name>
</gene>
<protein>
    <submittedName>
        <fullName evidence="2">Uncharacterized protein</fullName>
    </submittedName>
</protein>
<feature type="chain" id="PRO_5013252638" evidence="1">
    <location>
        <begin position="25"/>
        <end position="314"/>
    </location>
</feature>
<reference evidence="2 3" key="1">
    <citation type="submission" date="2017-04" db="EMBL/GenBank/DDBJ databases">
        <authorList>
            <person name="Afonso C.L."/>
            <person name="Miller P.J."/>
            <person name="Scott M.A."/>
            <person name="Spackman E."/>
            <person name="Goraichik I."/>
            <person name="Dimitrov K.M."/>
            <person name="Suarez D.L."/>
            <person name="Swayne D.E."/>
        </authorList>
    </citation>
    <scope>NUCLEOTIDE SEQUENCE [LARGE SCALE GENOMIC DNA]</scope>
    <source>
        <strain evidence="2 3">CGMCC 1.12644</strain>
    </source>
</reference>
<dbReference type="Gene3D" id="3.40.50.1110">
    <property type="entry name" value="SGNH hydrolase"/>
    <property type="match status" value="1"/>
</dbReference>
<keyword evidence="3" id="KW-1185">Reference proteome</keyword>
<proteinExistence type="predicted"/>
<evidence type="ECO:0000313" key="2">
    <source>
        <dbReference type="EMBL" id="SMD03214.1"/>
    </source>
</evidence>
<name>A0A1W2E0C6_9RHOB</name>
<dbReference type="Proteomes" id="UP000192330">
    <property type="component" value="Unassembled WGS sequence"/>
</dbReference>
<evidence type="ECO:0000256" key="1">
    <source>
        <dbReference type="SAM" id="SignalP"/>
    </source>
</evidence>